<feature type="transmembrane region" description="Helical" evidence="8">
    <location>
        <begin position="79"/>
        <end position="101"/>
    </location>
</feature>
<evidence type="ECO:0000256" key="5">
    <source>
        <dbReference type="ARBA" id="ARBA00022692"/>
    </source>
</evidence>
<feature type="transmembrane region" description="Helical" evidence="8">
    <location>
        <begin position="12"/>
        <end position="39"/>
    </location>
</feature>
<evidence type="ECO:0000256" key="3">
    <source>
        <dbReference type="ARBA" id="ARBA00022448"/>
    </source>
</evidence>
<feature type="transmembrane region" description="Helical" evidence="8">
    <location>
        <begin position="227"/>
        <end position="248"/>
    </location>
</feature>
<feature type="transmembrane region" description="Helical" evidence="8">
    <location>
        <begin position="169"/>
        <end position="189"/>
    </location>
</feature>
<dbReference type="InterPro" id="IPR002781">
    <property type="entry name" value="TM_pro_TauE-like"/>
</dbReference>
<feature type="transmembrane region" description="Helical" evidence="8">
    <location>
        <begin position="196"/>
        <end position="221"/>
    </location>
</feature>
<comment type="caution">
    <text evidence="9">The sequence shown here is derived from an EMBL/GenBank/DDBJ whole genome shotgun (WGS) entry which is preliminary data.</text>
</comment>
<keyword evidence="10" id="KW-1185">Reference proteome</keyword>
<gene>
    <name evidence="9" type="ORF">ACFFUT_04925</name>
</gene>
<keyword evidence="7 8" id="KW-0472">Membrane</keyword>
<evidence type="ECO:0000256" key="2">
    <source>
        <dbReference type="ARBA" id="ARBA00009142"/>
    </source>
</evidence>
<evidence type="ECO:0000313" key="10">
    <source>
        <dbReference type="Proteomes" id="UP001589683"/>
    </source>
</evidence>
<keyword evidence="4 8" id="KW-1003">Cell membrane</keyword>
<dbReference type="EMBL" id="JBHMEA010000015">
    <property type="protein sequence ID" value="MFB9231130.1"/>
    <property type="molecule type" value="Genomic_DNA"/>
</dbReference>
<sequence>MEALSAVFTIDGIWLLVIGASIAGLVRGFSGFGTAMVYLPLAGQVIPPFEALTTMIIMDMFGPIPIVPRALRDGHPRDVLRLGMGMVVTLPLGVLLLSVIAAEVFRYGVSFVSLALLGLLVAGVRYNKPLKNHMMFAAGGLAGFLGGSVGLAGPPVIMLYMASPHPAEVIRANTLLFLILADISMIVVFQIGGHLVVSAIFTGIILVVPYLLANLAGAAIFKPGRERVYRTVAYLIIAVSALSGLPLFD</sequence>
<dbReference type="PANTHER" id="PTHR30269">
    <property type="entry name" value="TRANSMEMBRANE PROTEIN YFCA"/>
    <property type="match status" value="1"/>
</dbReference>
<evidence type="ECO:0000256" key="1">
    <source>
        <dbReference type="ARBA" id="ARBA00004651"/>
    </source>
</evidence>
<reference evidence="9 10" key="1">
    <citation type="submission" date="2024-09" db="EMBL/GenBank/DDBJ databases">
        <authorList>
            <person name="Sun Q."/>
            <person name="Mori K."/>
        </authorList>
    </citation>
    <scope>NUCLEOTIDE SEQUENCE [LARGE SCALE GENOMIC DNA]</scope>
    <source>
        <strain evidence="9 10">CECT 8726</strain>
    </source>
</reference>
<protein>
    <recommendedName>
        <fullName evidence="8">Probable membrane transporter protein</fullName>
    </recommendedName>
</protein>
<dbReference type="InterPro" id="IPR052017">
    <property type="entry name" value="TSUP"/>
</dbReference>
<feature type="transmembrane region" description="Helical" evidence="8">
    <location>
        <begin position="45"/>
        <end position="67"/>
    </location>
</feature>
<accession>A0ABV5JCE8</accession>
<keyword evidence="6 8" id="KW-1133">Transmembrane helix</keyword>
<dbReference type="PANTHER" id="PTHR30269:SF37">
    <property type="entry name" value="MEMBRANE TRANSPORTER PROTEIN"/>
    <property type="match status" value="1"/>
</dbReference>
<organism evidence="9 10">
    <name type="scientific">Pseudohalocynthiibacter aestuariivivens</name>
    <dbReference type="NCBI Taxonomy" id="1591409"/>
    <lineage>
        <taxon>Bacteria</taxon>
        <taxon>Pseudomonadati</taxon>
        <taxon>Pseudomonadota</taxon>
        <taxon>Alphaproteobacteria</taxon>
        <taxon>Rhodobacterales</taxon>
        <taxon>Paracoccaceae</taxon>
        <taxon>Pseudohalocynthiibacter</taxon>
    </lineage>
</organism>
<proteinExistence type="inferred from homology"/>
<evidence type="ECO:0000256" key="7">
    <source>
        <dbReference type="ARBA" id="ARBA00023136"/>
    </source>
</evidence>
<name>A0ABV5JCE8_9RHOB</name>
<evidence type="ECO:0000256" key="8">
    <source>
        <dbReference type="RuleBase" id="RU363041"/>
    </source>
</evidence>
<keyword evidence="3" id="KW-0813">Transport</keyword>
<evidence type="ECO:0000256" key="6">
    <source>
        <dbReference type="ARBA" id="ARBA00022989"/>
    </source>
</evidence>
<evidence type="ECO:0000256" key="4">
    <source>
        <dbReference type="ARBA" id="ARBA00022475"/>
    </source>
</evidence>
<dbReference type="Pfam" id="PF01925">
    <property type="entry name" value="TauE"/>
    <property type="match status" value="1"/>
</dbReference>
<feature type="transmembrane region" description="Helical" evidence="8">
    <location>
        <begin position="107"/>
        <end position="124"/>
    </location>
</feature>
<comment type="subcellular location">
    <subcellularLocation>
        <location evidence="1 8">Cell membrane</location>
        <topology evidence="1 8">Multi-pass membrane protein</topology>
    </subcellularLocation>
</comment>
<feature type="transmembrane region" description="Helical" evidence="8">
    <location>
        <begin position="136"/>
        <end position="163"/>
    </location>
</feature>
<comment type="similarity">
    <text evidence="2 8">Belongs to the 4-toluene sulfonate uptake permease (TSUP) (TC 2.A.102) family.</text>
</comment>
<keyword evidence="5 8" id="KW-0812">Transmembrane</keyword>
<evidence type="ECO:0000313" key="9">
    <source>
        <dbReference type="EMBL" id="MFB9231130.1"/>
    </source>
</evidence>
<dbReference type="RefSeq" id="WP_213890778.1">
    <property type="nucleotide sequence ID" value="NZ_JAGFNU010000014.1"/>
</dbReference>
<dbReference type="Proteomes" id="UP001589683">
    <property type="component" value="Unassembled WGS sequence"/>
</dbReference>